<dbReference type="GO" id="GO:0016491">
    <property type="term" value="F:oxidoreductase activity"/>
    <property type="evidence" value="ECO:0007669"/>
    <property type="project" value="TreeGrafter"/>
</dbReference>
<keyword evidence="3" id="KW-1185">Reference proteome</keyword>
<dbReference type="STRING" id="484498.SAMN05421686_104288"/>
<evidence type="ECO:0000256" key="1">
    <source>
        <dbReference type="SAM" id="MobiDB-lite"/>
    </source>
</evidence>
<reference evidence="3" key="1">
    <citation type="submission" date="2017-01" db="EMBL/GenBank/DDBJ databases">
        <authorList>
            <person name="Varghese N."/>
            <person name="Submissions S."/>
        </authorList>
    </citation>
    <scope>NUCLEOTIDE SEQUENCE [LARGE SCALE GENOMIC DNA]</scope>
    <source>
        <strain evidence="3">DSM 24913</strain>
    </source>
</reference>
<protein>
    <submittedName>
        <fullName evidence="2">HEAT repeat-containing protein</fullName>
    </submittedName>
</protein>
<dbReference type="EMBL" id="FTOH01000004">
    <property type="protein sequence ID" value="SIS78683.1"/>
    <property type="molecule type" value="Genomic_DNA"/>
</dbReference>
<dbReference type="RefSeq" id="WP_076515127.1">
    <property type="nucleotide sequence ID" value="NZ_FTOH01000004.1"/>
</dbReference>
<dbReference type="InterPro" id="IPR011989">
    <property type="entry name" value="ARM-like"/>
</dbReference>
<gene>
    <name evidence="2" type="ORF">SAMN05421686_104288</name>
</gene>
<organism evidence="2 3">
    <name type="scientific">Thalassolituus maritimus</name>
    <dbReference type="NCBI Taxonomy" id="484498"/>
    <lineage>
        <taxon>Bacteria</taxon>
        <taxon>Pseudomonadati</taxon>
        <taxon>Pseudomonadota</taxon>
        <taxon>Gammaproteobacteria</taxon>
        <taxon>Oceanospirillales</taxon>
        <taxon>Oceanospirillaceae</taxon>
        <taxon>Thalassolituus</taxon>
    </lineage>
</organism>
<proteinExistence type="predicted"/>
<dbReference type="SMART" id="SM00567">
    <property type="entry name" value="EZ_HEAT"/>
    <property type="match status" value="4"/>
</dbReference>
<dbReference type="Pfam" id="PF13646">
    <property type="entry name" value="HEAT_2"/>
    <property type="match status" value="2"/>
</dbReference>
<sequence length="205" mass="22698">MALKKSNTTAPEETQSSQRDCSEISKDLISEDPSKRRWAARDIVSCAHASVMLLDQLEAEKDMSVKQVILSSLTQIGDTEAVNGLVRCLRTEDVSLRNEAIEAMKHLPREVASIMASLLNDPDPDVRIFAVNILESLCHPDVEQWLIDVIRDDEHVNVCATAVDLLGEVGSEKSEPALLALKERFTDEPYIQFAADLAIKRIIGS</sequence>
<dbReference type="Gene3D" id="1.25.10.10">
    <property type="entry name" value="Leucine-rich Repeat Variant"/>
    <property type="match status" value="1"/>
</dbReference>
<dbReference type="PANTHER" id="PTHR12697">
    <property type="entry name" value="PBS LYASE HEAT-LIKE PROTEIN"/>
    <property type="match status" value="1"/>
</dbReference>
<feature type="compositionally biased region" description="Polar residues" evidence="1">
    <location>
        <begin position="1"/>
        <end position="19"/>
    </location>
</feature>
<dbReference type="Proteomes" id="UP000185639">
    <property type="component" value="Unassembled WGS sequence"/>
</dbReference>
<evidence type="ECO:0000313" key="2">
    <source>
        <dbReference type="EMBL" id="SIS78683.1"/>
    </source>
</evidence>
<accession>A0A1N7LXX0</accession>
<feature type="region of interest" description="Disordered" evidence="1">
    <location>
        <begin position="1"/>
        <end position="28"/>
    </location>
</feature>
<dbReference type="PANTHER" id="PTHR12697:SF5">
    <property type="entry name" value="DEOXYHYPUSINE HYDROXYLASE"/>
    <property type="match status" value="1"/>
</dbReference>
<dbReference type="InterPro" id="IPR016024">
    <property type="entry name" value="ARM-type_fold"/>
</dbReference>
<dbReference type="InterPro" id="IPR004155">
    <property type="entry name" value="PBS_lyase_HEAT"/>
</dbReference>
<name>A0A1N7LXX0_9GAMM</name>
<dbReference type="OrthoDB" id="7359267at2"/>
<evidence type="ECO:0000313" key="3">
    <source>
        <dbReference type="Proteomes" id="UP000185639"/>
    </source>
</evidence>
<dbReference type="AlphaFoldDB" id="A0A1N7LXX0"/>
<dbReference type="SUPFAM" id="SSF48371">
    <property type="entry name" value="ARM repeat"/>
    <property type="match status" value="1"/>
</dbReference>